<proteinExistence type="predicted"/>
<evidence type="ECO:0000313" key="1">
    <source>
        <dbReference type="EMBL" id="KAI5647831.1"/>
    </source>
</evidence>
<sequence>MVEAFVKLKVQPLKADLGEDEVGGEKEKEGGRTAGNALLTNESDSVAKGPLLSKKRKRSESRKKRVNGPLSLEKPVTQTVSFKRKRSDRGKRIDYDGVAADSFKARTILEMTPEDMVESFVINSVRGVNVVLTEINEELADECAVKDSELRSLNESFIRSHQDLDECKEALMQKEQEVGR</sequence>
<keyword evidence="2" id="KW-1185">Reference proteome</keyword>
<accession>A0ACB9ZLX5</accession>
<reference evidence="2" key="1">
    <citation type="journal article" date="2023" name="Nat. Plants">
        <title>Single-cell RNA sequencing provides a high-resolution roadmap for understanding the multicellular compartmentation of specialized metabolism.</title>
        <authorList>
            <person name="Sun S."/>
            <person name="Shen X."/>
            <person name="Li Y."/>
            <person name="Li Y."/>
            <person name="Wang S."/>
            <person name="Li R."/>
            <person name="Zhang H."/>
            <person name="Shen G."/>
            <person name="Guo B."/>
            <person name="Wei J."/>
            <person name="Xu J."/>
            <person name="St-Pierre B."/>
            <person name="Chen S."/>
            <person name="Sun C."/>
        </authorList>
    </citation>
    <scope>NUCLEOTIDE SEQUENCE [LARGE SCALE GENOMIC DNA]</scope>
</reference>
<comment type="caution">
    <text evidence="1">The sequence shown here is derived from an EMBL/GenBank/DDBJ whole genome shotgun (WGS) entry which is preliminary data.</text>
</comment>
<evidence type="ECO:0000313" key="2">
    <source>
        <dbReference type="Proteomes" id="UP001060085"/>
    </source>
</evidence>
<protein>
    <submittedName>
        <fullName evidence="1">Uncharacterized protein</fullName>
    </submittedName>
</protein>
<gene>
    <name evidence="1" type="ORF">M9H77_33836</name>
</gene>
<name>A0ACB9ZLX5_CATRO</name>
<organism evidence="1 2">
    <name type="scientific">Catharanthus roseus</name>
    <name type="common">Madagascar periwinkle</name>
    <name type="synonym">Vinca rosea</name>
    <dbReference type="NCBI Taxonomy" id="4058"/>
    <lineage>
        <taxon>Eukaryota</taxon>
        <taxon>Viridiplantae</taxon>
        <taxon>Streptophyta</taxon>
        <taxon>Embryophyta</taxon>
        <taxon>Tracheophyta</taxon>
        <taxon>Spermatophyta</taxon>
        <taxon>Magnoliopsida</taxon>
        <taxon>eudicotyledons</taxon>
        <taxon>Gunneridae</taxon>
        <taxon>Pentapetalae</taxon>
        <taxon>asterids</taxon>
        <taxon>lamiids</taxon>
        <taxon>Gentianales</taxon>
        <taxon>Apocynaceae</taxon>
        <taxon>Rauvolfioideae</taxon>
        <taxon>Vinceae</taxon>
        <taxon>Catharanthinae</taxon>
        <taxon>Catharanthus</taxon>
    </lineage>
</organism>
<dbReference type="Proteomes" id="UP001060085">
    <property type="component" value="Linkage Group LG08"/>
</dbReference>
<dbReference type="EMBL" id="CM044708">
    <property type="protein sequence ID" value="KAI5647831.1"/>
    <property type="molecule type" value="Genomic_DNA"/>
</dbReference>